<dbReference type="AlphaFoldDB" id="A0A1F7WPD3"/>
<dbReference type="PANTHER" id="PTHR34203">
    <property type="entry name" value="METHYLTRANSFERASE, FKBM FAMILY PROTEIN"/>
    <property type="match status" value="1"/>
</dbReference>
<dbReference type="Pfam" id="PF05050">
    <property type="entry name" value="Methyltransf_21"/>
    <property type="match status" value="1"/>
</dbReference>
<dbReference type="NCBIfam" id="TIGR01444">
    <property type="entry name" value="fkbM_fam"/>
    <property type="match status" value="1"/>
</dbReference>
<dbReference type="Proteomes" id="UP000177091">
    <property type="component" value="Unassembled WGS sequence"/>
</dbReference>
<evidence type="ECO:0000313" key="2">
    <source>
        <dbReference type="EMBL" id="OGM04693.1"/>
    </source>
</evidence>
<proteinExistence type="predicted"/>
<dbReference type="InterPro" id="IPR052514">
    <property type="entry name" value="SAM-dependent_MTase"/>
</dbReference>
<dbReference type="InterPro" id="IPR006342">
    <property type="entry name" value="FkbM_mtfrase"/>
</dbReference>
<name>A0A1F7WPD3_9BACT</name>
<reference evidence="2 3" key="1">
    <citation type="journal article" date="2016" name="Nat. Commun.">
        <title>Thousands of microbial genomes shed light on interconnected biogeochemical processes in an aquifer system.</title>
        <authorList>
            <person name="Anantharaman K."/>
            <person name="Brown C.T."/>
            <person name="Hug L.A."/>
            <person name="Sharon I."/>
            <person name="Castelle C.J."/>
            <person name="Probst A.J."/>
            <person name="Thomas B.C."/>
            <person name="Singh A."/>
            <person name="Wilkins M.J."/>
            <person name="Karaoz U."/>
            <person name="Brodie E.L."/>
            <person name="Williams K.H."/>
            <person name="Hubbard S.S."/>
            <person name="Banfield J.F."/>
        </authorList>
    </citation>
    <scope>NUCLEOTIDE SEQUENCE [LARGE SCALE GENOMIC DNA]</scope>
</reference>
<dbReference type="SUPFAM" id="SSF53335">
    <property type="entry name" value="S-adenosyl-L-methionine-dependent methyltransferases"/>
    <property type="match status" value="1"/>
</dbReference>
<protein>
    <recommendedName>
        <fullName evidence="1">Methyltransferase FkbM domain-containing protein</fullName>
    </recommendedName>
</protein>
<accession>A0A1F7WPD3</accession>
<organism evidence="2 3">
    <name type="scientific">Candidatus Woesebacteria bacterium GWA1_42_12</name>
    <dbReference type="NCBI Taxonomy" id="1802472"/>
    <lineage>
        <taxon>Bacteria</taxon>
        <taxon>Candidatus Woeseibacteriota</taxon>
    </lineage>
</organism>
<comment type="caution">
    <text evidence="2">The sequence shown here is derived from an EMBL/GenBank/DDBJ whole genome shotgun (WGS) entry which is preliminary data.</text>
</comment>
<evidence type="ECO:0000313" key="3">
    <source>
        <dbReference type="Proteomes" id="UP000177091"/>
    </source>
</evidence>
<dbReference type="Gene3D" id="3.40.50.150">
    <property type="entry name" value="Vaccinia Virus protein VP39"/>
    <property type="match status" value="1"/>
</dbReference>
<sequence>MINSFSALRYVADFKKFFLGKEIYVITLEGYKIVVRPRTSDIYCIGEIIVNEEYLPSIKGVGSHFDTILDLGANIGCFSIWAARKLRPEKIISVEMEKSNYESLLKNITLNNLKRVVVPVRAAIYSKDTQIWIKASAVVKSVDKLSETDTGVKVRTFSLKSLVDLYQINKIDYFKMDIEGSEKFVLTEENREIFRKRVKYLFMEAHHFLKNDPKASLQYFRDLGFEVKTKFQVRRPLAPYLIEAFNPVFKKNGF</sequence>
<dbReference type="InterPro" id="IPR029063">
    <property type="entry name" value="SAM-dependent_MTases_sf"/>
</dbReference>
<gene>
    <name evidence="2" type="ORF">A2112_00395</name>
</gene>
<evidence type="ECO:0000259" key="1">
    <source>
        <dbReference type="Pfam" id="PF05050"/>
    </source>
</evidence>
<dbReference type="PANTHER" id="PTHR34203:SF15">
    <property type="entry name" value="SLL1173 PROTEIN"/>
    <property type="match status" value="1"/>
</dbReference>
<feature type="domain" description="Methyltransferase FkbM" evidence="1">
    <location>
        <begin position="70"/>
        <end position="226"/>
    </location>
</feature>
<dbReference type="EMBL" id="MGFK01000008">
    <property type="protein sequence ID" value="OGM04693.1"/>
    <property type="molecule type" value="Genomic_DNA"/>
</dbReference>